<proteinExistence type="predicted"/>
<dbReference type="Proteomes" id="UP001153069">
    <property type="component" value="Unassembled WGS sequence"/>
</dbReference>
<sequence>MAIFSGKIVPKTIGEESNFFAWTIPIMDSFSARLEGDTDDDTTVVLGTLCSLMKALAQLLVGHPENWERLMHVGGLGAIARVMRASPVVSDFSDIQEHGCDLLACLIQGNDAALMELLRPPENDSSRLTMDHIQGLARSNVDSIREKFESSLLPELCKQVMVVMKRTSRDDDIQVMGCDMLVWLISTKPATVAPLVWDDDAGMMNHLTQLCLFVDDNSTLLLPKCQAVLRVLFEQDGETVCNKMFQAAYEVGSPDSNPAYSFVTTLRASRGIAKIE</sequence>
<evidence type="ECO:0000313" key="1">
    <source>
        <dbReference type="EMBL" id="CAB9517977.1"/>
    </source>
</evidence>
<gene>
    <name evidence="1" type="ORF">SEMRO_896_G217420.1</name>
</gene>
<dbReference type="InterPro" id="IPR011989">
    <property type="entry name" value="ARM-like"/>
</dbReference>
<evidence type="ECO:0000313" key="2">
    <source>
        <dbReference type="Proteomes" id="UP001153069"/>
    </source>
</evidence>
<reference evidence="1" key="1">
    <citation type="submission" date="2020-06" db="EMBL/GenBank/DDBJ databases">
        <authorList>
            <consortium name="Plant Systems Biology data submission"/>
        </authorList>
    </citation>
    <scope>NUCLEOTIDE SEQUENCE</scope>
    <source>
        <strain evidence="1">D6</strain>
    </source>
</reference>
<comment type="caution">
    <text evidence="1">The sequence shown here is derived from an EMBL/GenBank/DDBJ whole genome shotgun (WGS) entry which is preliminary data.</text>
</comment>
<name>A0A9N8HMD0_9STRA</name>
<dbReference type="SUPFAM" id="SSF48371">
    <property type="entry name" value="ARM repeat"/>
    <property type="match status" value="1"/>
</dbReference>
<dbReference type="AlphaFoldDB" id="A0A9N8HMD0"/>
<keyword evidence="2" id="KW-1185">Reference proteome</keyword>
<organism evidence="1 2">
    <name type="scientific">Seminavis robusta</name>
    <dbReference type="NCBI Taxonomy" id="568900"/>
    <lineage>
        <taxon>Eukaryota</taxon>
        <taxon>Sar</taxon>
        <taxon>Stramenopiles</taxon>
        <taxon>Ochrophyta</taxon>
        <taxon>Bacillariophyta</taxon>
        <taxon>Bacillariophyceae</taxon>
        <taxon>Bacillariophycidae</taxon>
        <taxon>Naviculales</taxon>
        <taxon>Naviculaceae</taxon>
        <taxon>Seminavis</taxon>
    </lineage>
</organism>
<protein>
    <submittedName>
        <fullName evidence="1">Uncharacterized protein</fullName>
    </submittedName>
</protein>
<dbReference type="EMBL" id="CAICTM010000894">
    <property type="protein sequence ID" value="CAB9517977.1"/>
    <property type="molecule type" value="Genomic_DNA"/>
</dbReference>
<accession>A0A9N8HMD0</accession>
<dbReference type="InterPro" id="IPR016024">
    <property type="entry name" value="ARM-type_fold"/>
</dbReference>
<dbReference type="Gene3D" id="1.25.10.10">
    <property type="entry name" value="Leucine-rich Repeat Variant"/>
    <property type="match status" value="1"/>
</dbReference>